<sequence length="102" mass="11081">MLNSYAAPRKSASNFLEGQVAFSHARWSNNRSVMPLDARGLHVRHNGRISVCLPFAESPSPFCTHRPSLLPIGWFSEVLRSAPLGLLAGLGGAPRSRSNLTI</sequence>
<proteinExistence type="predicted"/>
<dbReference type="PANTHER" id="PTHR33626:SF2">
    <property type="match status" value="1"/>
</dbReference>
<evidence type="ECO:0000313" key="1">
    <source>
        <dbReference type="EMBL" id="KAK3513519.1"/>
    </source>
</evidence>
<keyword evidence="2" id="KW-1185">Reference proteome</keyword>
<organism evidence="1 2">
    <name type="scientific">Hemibagrus guttatus</name>
    <dbReference type="NCBI Taxonomy" id="175788"/>
    <lineage>
        <taxon>Eukaryota</taxon>
        <taxon>Metazoa</taxon>
        <taxon>Chordata</taxon>
        <taxon>Craniata</taxon>
        <taxon>Vertebrata</taxon>
        <taxon>Euteleostomi</taxon>
        <taxon>Actinopterygii</taxon>
        <taxon>Neopterygii</taxon>
        <taxon>Teleostei</taxon>
        <taxon>Ostariophysi</taxon>
        <taxon>Siluriformes</taxon>
        <taxon>Bagridae</taxon>
        <taxon>Hemibagrus</taxon>
    </lineage>
</organism>
<evidence type="ECO:0000313" key="2">
    <source>
        <dbReference type="Proteomes" id="UP001274896"/>
    </source>
</evidence>
<comment type="caution">
    <text evidence="1">The sequence shown here is derived from an EMBL/GenBank/DDBJ whole genome shotgun (WGS) entry which is preliminary data.</text>
</comment>
<dbReference type="EMBL" id="JAUCMX010000022">
    <property type="protein sequence ID" value="KAK3513519.1"/>
    <property type="molecule type" value="Genomic_DNA"/>
</dbReference>
<name>A0AAE0Q3T4_9TELE</name>
<dbReference type="Proteomes" id="UP001274896">
    <property type="component" value="Unassembled WGS sequence"/>
</dbReference>
<dbReference type="PANTHER" id="PTHR33626">
    <property type="entry name" value="ZGC:158463"/>
    <property type="match status" value="1"/>
</dbReference>
<dbReference type="AlphaFoldDB" id="A0AAE0Q3T4"/>
<accession>A0AAE0Q3T4</accession>
<gene>
    <name evidence="1" type="ORF">QTP70_016047</name>
</gene>
<protein>
    <submittedName>
        <fullName evidence="1">Uncharacterized protein</fullName>
    </submittedName>
</protein>
<reference evidence="1" key="1">
    <citation type="submission" date="2023-06" db="EMBL/GenBank/DDBJ databases">
        <title>Male Hemibagrus guttatus genome.</title>
        <authorList>
            <person name="Bian C."/>
        </authorList>
    </citation>
    <scope>NUCLEOTIDE SEQUENCE</scope>
    <source>
        <strain evidence="1">Male_cb2023</strain>
        <tissue evidence="1">Muscle</tissue>
    </source>
</reference>